<dbReference type="InterPro" id="IPR015422">
    <property type="entry name" value="PyrdxlP-dep_Trfase_small"/>
</dbReference>
<dbReference type="SUPFAM" id="SSF53383">
    <property type="entry name" value="PLP-dependent transferases"/>
    <property type="match status" value="1"/>
</dbReference>
<organism evidence="1 2">
    <name type="scientific">Kyrpidia spormannii</name>
    <dbReference type="NCBI Taxonomy" id="2055160"/>
    <lineage>
        <taxon>Bacteria</taxon>
        <taxon>Bacillati</taxon>
        <taxon>Bacillota</taxon>
        <taxon>Bacilli</taxon>
        <taxon>Bacillales</taxon>
        <taxon>Alicyclobacillaceae</taxon>
        <taxon>Kyrpidia</taxon>
    </lineage>
</organism>
<dbReference type="Pfam" id="PF00202">
    <property type="entry name" value="Aminotran_3"/>
    <property type="match status" value="1"/>
</dbReference>
<dbReference type="AlphaFoldDB" id="A0A6F9EFS9"/>
<dbReference type="EMBL" id="LR792683">
    <property type="protein sequence ID" value="CAB3396106.1"/>
    <property type="molecule type" value="Genomic_DNA"/>
</dbReference>
<dbReference type="InterPro" id="IPR005814">
    <property type="entry name" value="Aminotrans_3"/>
</dbReference>
<dbReference type="GO" id="GO:0030170">
    <property type="term" value="F:pyridoxal phosphate binding"/>
    <property type="evidence" value="ECO:0007669"/>
    <property type="project" value="InterPro"/>
</dbReference>
<proteinExistence type="predicted"/>
<dbReference type="Proteomes" id="UP000502196">
    <property type="component" value="Chromosome"/>
</dbReference>
<sequence length="109" mass="12462">MSTFGGSELGCVVVLKVLEVSQRVDVRENVQFLTRYLREGLKTIRSWNDDFFIGIRQLGLVMGLEFNHPEGAKYVMRSLYENGVWAMYSMLDPSVLQFKPGLLCDKPLL</sequence>
<accession>A0A6F9EFS9</accession>
<gene>
    <name evidence="1" type="ORF">COOX1_3352</name>
</gene>
<protein>
    <submittedName>
        <fullName evidence="1">Uncharacterized aminotransferase AF_1815</fullName>
        <ecNumber evidence="1">2.6.1.-</ecNumber>
    </submittedName>
</protein>
<dbReference type="InterPro" id="IPR015424">
    <property type="entry name" value="PyrdxlP-dep_Trfase"/>
</dbReference>
<reference evidence="1 2" key="1">
    <citation type="submission" date="2020-04" db="EMBL/GenBank/DDBJ databases">
        <authorList>
            <person name="Hogendoorn C."/>
        </authorList>
    </citation>
    <scope>NUCLEOTIDE SEQUENCE [LARGE SCALE GENOMIC DNA]</scope>
    <source>
        <strain evidence="1">COOX1</strain>
    </source>
</reference>
<keyword evidence="1" id="KW-0808">Transferase</keyword>
<dbReference type="Gene3D" id="3.90.1150.10">
    <property type="entry name" value="Aspartate Aminotransferase, domain 1"/>
    <property type="match status" value="1"/>
</dbReference>
<dbReference type="GO" id="GO:0008483">
    <property type="term" value="F:transaminase activity"/>
    <property type="evidence" value="ECO:0007669"/>
    <property type="project" value="UniProtKB-KW"/>
</dbReference>
<evidence type="ECO:0000313" key="1">
    <source>
        <dbReference type="EMBL" id="CAB3396106.1"/>
    </source>
</evidence>
<name>A0A6F9EFS9_9BACL</name>
<keyword evidence="1" id="KW-0032">Aminotransferase</keyword>
<evidence type="ECO:0000313" key="2">
    <source>
        <dbReference type="Proteomes" id="UP000502196"/>
    </source>
</evidence>
<dbReference type="EC" id="2.6.1.-" evidence="1"/>